<accession>A0A0L8VA19</accession>
<dbReference type="PATRIC" id="fig|1409788.3.peg.1977"/>
<dbReference type="GO" id="GO:0005975">
    <property type="term" value="P:carbohydrate metabolic process"/>
    <property type="evidence" value="ECO:0007669"/>
    <property type="project" value="InterPro"/>
</dbReference>
<dbReference type="InterPro" id="IPR028028">
    <property type="entry name" value="DUF4450"/>
</dbReference>
<organism evidence="2 3">
    <name type="scientific">Sunxiuqinia dokdonensis</name>
    <dbReference type="NCBI Taxonomy" id="1409788"/>
    <lineage>
        <taxon>Bacteria</taxon>
        <taxon>Pseudomonadati</taxon>
        <taxon>Bacteroidota</taxon>
        <taxon>Bacteroidia</taxon>
        <taxon>Marinilabiliales</taxon>
        <taxon>Prolixibacteraceae</taxon>
        <taxon>Sunxiuqinia</taxon>
    </lineage>
</organism>
<dbReference type="CDD" id="cd11747">
    <property type="entry name" value="GH94N_like_1"/>
    <property type="match status" value="1"/>
</dbReference>
<gene>
    <name evidence="2" type="ORF">NC99_19090</name>
</gene>
<sequence length="1233" mass="138590">MLKFLITILFAAFVWSVGAQPIDPARWWQGKERELRYQPDGDEFVIHNGDKRFTRAIYGTNTGFRFETSDFPEFGLYMPYLGGSIYLAISTPKETRWVKDLESVESRFKSGQRTYILKDKNLLGEGTLTIEAVALSDGDGLVVRHTADKLPAGTRILWVYGGANNKRYSREGDLGADPEDSFYIKPGNCQGNVFEITDHQATVWYGHRTKPVSDDEAYEHPESRNKQNAPLSQVYAESKSMTGTFPQGTNIREADGNQIDDLEQLLQSEKSSRPVIIAEYEMDAEPFYFELHNPKSRAPFVYSELADAFNKGTAYREKIASTLKLHTPDPYLNTLGGIFSGAEDAVWEDPGYLHGAIGWRMPLTGWRAAYLADLLGLHDRARTHFNGYINSQVTDVQVTLPHLQDEELNLARAAKTWGTPMYSNGYICRSPNRTDIMHHYDMNLVFFDELLWHLNWTGDMDYAREIFPALRRHLAWEKNTFDPDNDGLYDGYCSIWASDALQYNGGKATHSSAYNYRANKMAAEIAKKLGEDPSQYEKEAELILTAMNRELWIPEKGWWAEFKDNMGHEMRHDNAAVWTIYHAIDSDVHDPFKAYQATRYIDTELTHIPVLAKGLEDTTNHVVATTNWQPYMWSINNVAFAEIVHTSLAYWQTGRPDEAFKLYKGALLDAMYLGSGPGNITQISFYDAARGETYRDFADPVSMGVRALVQGMYGIVPDLMNKRLTIRPGFPADWDFAEIETRNMAYAFKREGYTDRYTIKPNLLKKDIQLSLEVKAPRSQVQSIRVNGRETGFDLLDETVSVPRIRIDAGVAPAYEIEIDWAGEELNTGKVTAKIARGETLQLELPFEAEKIYDPQSVLQGAQIRNGVLSGTVSAEKGNKTLFVEASSGEMRFWLPVELEVVNPVEIANHPDSESLVFDLLNQTDQPLAGELWVNGNNMGTVKIPAQGKTKHEFSSPVATLGTNKIEVKVGKKTHELRAINWNIANPAAQAYRAVAMADRFNEKVRDIFAYGKYLSPRWEYTTLQVPTQGMGQWCHPNDLSAIDDSGIRSLAAANNGTFTMPQGIPFATPGSKNANNIAFTTLWDNYPASVSLPLSGKASKAYFLVAASTYHMQAYVLNGQIRVGYADGTEDVLDLVLPDNLIPLDQDLFIDNWAFYTRQPRPWRVRLKTGDVSKYHAGELGGRMSNDPIYVDGGMATLLDLPLDPDKELVSLTLETIANEVIIGLMGVTLAR</sequence>
<evidence type="ECO:0000313" key="3">
    <source>
        <dbReference type="Proteomes" id="UP000036958"/>
    </source>
</evidence>
<dbReference type="Pfam" id="PF14614">
    <property type="entry name" value="DUF4450"/>
    <property type="match status" value="1"/>
</dbReference>
<dbReference type="OrthoDB" id="49490at2"/>
<evidence type="ECO:0000256" key="1">
    <source>
        <dbReference type="SAM" id="SignalP"/>
    </source>
</evidence>
<keyword evidence="1" id="KW-0732">Signal</keyword>
<dbReference type="AlphaFoldDB" id="A0A0L8VA19"/>
<feature type="signal peptide" evidence="1">
    <location>
        <begin position="1"/>
        <end position="19"/>
    </location>
</feature>
<protein>
    <recommendedName>
        <fullName evidence="4">Alpha-L-rhamnosidase six-hairpin glycosidase domain-containing protein</fullName>
    </recommendedName>
</protein>
<proteinExistence type="predicted"/>
<reference evidence="3" key="1">
    <citation type="submission" date="2015-07" db="EMBL/GenBank/DDBJ databases">
        <title>Genome sequencing of Sunxiuqinia dokdonensis strain SK.</title>
        <authorList>
            <person name="Ahn S."/>
            <person name="Kim B.-C."/>
        </authorList>
    </citation>
    <scope>NUCLEOTIDE SEQUENCE [LARGE SCALE GENOMIC DNA]</scope>
    <source>
        <strain evidence="3">SK</strain>
    </source>
</reference>
<evidence type="ECO:0000313" key="2">
    <source>
        <dbReference type="EMBL" id="KOH45301.1"/>
    </source>
</evidence>
<dbReference type="EMBL" id="LGIA01000146">
    <property type="protein sequence ID" value="KOH45301.1"/>
    <property type="molecule type" value="Genomic_DNA"/>
</dbReference>
<dbReference type="STRING" id="1409788.NC99_19090"/>
<name>A0A0L8VA19_9BACT</name>
<dbReference type="RefSeq" id="WP_082326389.1">
    <property type="nucleotide sequence ID" value="NZ_LGIA01000146.1"/>
</dbReference>
<dbReference type="InterPro" id="IPR012341">
    <property type="entry name" value="6hp_glycosidase-like_sf"/>
</dbReference>
<comment type="caution">
    <text evidence="2">The sequence shown here is derived from an EMBL/GenBank/DDBJ whole genome shotgun (WGS) entry which is preliminary data.</text>
</comment>
<keyword evidence="3" id="KW-1185">Reference proteome</keyword>
<dbReference type="InterPro" id="IPR008928">
    <property type="entry name" value="6-hairpin_glycosidase_sf"/>
</dbReference>
<dbReference type="Gene3D" id="1.50.10.10">
    <property type="match status" value="1"/>
</dbReference>
<dbReference type="SUPFAM" id="SSF48208">
    <property type="entry name" value="Six-hairpin glycosidases"/>
    <property type="match status" value="1"/>
</dbReference>
<dbReference type="Proteomes" id="UP000036958">
    <property type="component" value="Unassembled WGS sequence"/>
</dbReference>
<evidence type="ECO:0008006" key="4">
    <source>
        <dbReference type="Google" id="ProtNLM"/>
    </source>
</evidence>
<feature type="chain" id="PRO_5005591707" description="Alpha-L-rhamnosidase six-hairpin glycosidase domain-containing protein" evidence="1">
    <location>
        <begin position="20"/>
        <end position="1233"/>
    </location>
</feature>